<keyword evidence="1" id="KW-0378">Hydrolase</keyword>
<dbReference type="GO" id="GO:0008745">
    <property type="term" value="F:N-acetylmuramoyl-L-alanine amidase activity"/>
    <property type="evidence" value="ECO:0007669"/>
    <property type="project" value="UniProtKB-EC"/>
</dbReference>
<protein>
    <submittedName>
        <fullName evidence="1">N-acetylmuramoyl-L-alanine amidase</fullName>
        <ecNumber evidence="1">3.5.1.28</ecNumber>
    </submittedName>
</protein>
<proteinExistence type="predicted"/>
<sequence>MKVYMTRNEDIFIPLQVRVAKAQKQRADLLSLSMPTPLPVVSRAVPLCLRSHQRCNQYCGKISGTNPERLGLDWWREQKR</sequence>
<gene>
    <name evidence="1" type="primary">amiC_3</name>
    <name evidence="1" type="ORF">NCTC8179_06616</name>
</gene>
<organism evidence="1 2">
    <name type="scientific">Escherichia coli</name>
    <dbReference type="NCBI Taxonomy" id="562"/>
    <lineage>
        <taxon>Bacteria</taxon>
        <taxon>Pseudomonadati</taxon>
        <taxon>Pseudomonadota</taxon>
        <taxon>Gammaproteobacteria</taxon>
        <taxon>Enterobacterales</taxon>
        <taxon>Enterobacteriaceae</taxon>
        <taxon>Escherichia</taxon>
    </lineage>
</organism>
<dbReference type="EC" id="3.5.1.28" evidence="1"/>
<dbReference type="Proteomes" id="UP000255543">
    <property type="component" value="Unassembled WGS sequence"/>
</dbReference>
<reference evidence="1 2" key="1">
    <citation type="submission" date="2018-06" db="EMBL/GenBank/DDBJ databases">
        <authorList>
            <consortium name="Pathogen Informatics"/>
            <person name="Doyle S."/>
        </authorList>
    </citation>
    <scope>NUCLEOTIDE SEQUENCE [LARGE SCALE GENOMIC DNA]</scope>
    <source>
        <strain evidence="1 2">NCTC8179</strain>
    </source>
</reference>
<dbReference type="EMBL" id="UGEB01000001">
    <property type="protein sequence ID" value="STL07293.1"/>
    <property type="molecule type" value="Genomic_DNA"/>
</dbReference>
<dbReference type="AlphaFoldDB" id="A0A377AFU3"/>
<evidence type="ECO:0000313" key="2">
    <source>
        <dbReference type="Proteomes" id="UP000255543"/>
    </source>
</evidence>
<name>A0A377AFU3_ECOLX</name>
<accession>A0A377AFU3</accession>
<evidence type="ECO:0000313" key="1">
    <source>
        <dbReference type="EMBL" id="STL07293.1"/>
    </source>
</evidence>